<keyword evidence="3 6" id="KW-0812">Transmembrane</keyword>
<evidence type="ECO:0000256" key="5">
    <source>
        <dbReference type="ARBA" id="ARBA00023136"/>
    </source>
</evidence>
<feature type="transmembrane region" description="Helical" evidence="6">
    <location>
        <begin position="233"/>
        <end position="259"/>
    </location>
</feature>
<dbReference type="SUPFAM" id="SSF55729">
    <property type="entry name" value="Acyl-CoA N-acyltransferases (Nat)"/>
    <property type="match status" value="1"/>
</dbReference>
<feature type="transmembrane region" description="Helical" evidence="6">
    <location>
        <begin position="599"/>
        <end position="617"/>
    </location>
</feature>
<reference evidence="8 9" key="1">
    <citation type="submission" date="2022-03" db="EMBL/GenBank/DDBJ databases">
        <authorList>
            <person name="Brunel B."/>
        </authorList>
    </citation>
    <scope>NUCLEOTIDE SEQUENCE [LARGE SCALE GENOMIC DNA]</scope>
    <source>
        <strain evidence="8">STM5069sample</strain>
    </source>
</reference>
<proteinExistence type="predicted"/>
<protein>
    <submittedName>
        <fullName evidence="8">Lysylphosphatidylglycerol synthase (Modular protein)</fullName>
        <ecNumber evidence="8">2.3.2.3</ecNumber>
    </submittedName>
</protein>
<feature type="transmembrane region" description="Helical" evidence="6">
    <location>
        <begin position="160"/>
        <end position="177"/>
    </location>
</feature>
<dbReference type="NCBIfam" id="NF033480">
    <property type="entry name" value="bifunc_MprF"/>
    <property type="match status" value="1"/>
</dbReference>
<feature type="transmembrane region" description="Helical" evidence="6">
    <location>
        <begin position="423"/>
        <end position="449"/>
    </location>
</feature>
<dbReference type="GO" id="GO:0050071">
    <property type="term" value="F:phosphatidylglycerol lysyltransferase activity"/>
    <property type="evidence" value="ECO:0007669"/>
    <property type="project" value="UniProtKB-EC"/>
</dbReference>
<keyword evidence="2" id="KW-1003">Cell membrane</keyword>
<feature type="transmembrane region" description="Helical" evidence="6">
    <location>
        <begin position="500"/>
        <end position="519"/>
    </location>
</feature>
<keyword evidence="9" id="KW-1185">Reference proteome</keyword>
<feature type="transmembrane region" description="Helical" evidence="6">
    <location>
        <begin position="189"/>
        <end position="213"/>
    </location>
</feature>
<dbReference type="Proteomes" id="UP001153050">
    <property type="component" value="Unassembled WGS sequence"/>
</dbReference>
<keyword evidence="4 6" id="KW-1133">Transmembrane helix</keyword>
<evidence type="ECO:0000313" key="8">
    <source>
        <dbReference type="EMBL" id="CAH2408300.1"/>
    </source>
</evidence>
<dbReference type="InterPro" id="IPR051211">
    <property type="entry name" value="PG_lysyltransferase"/>
</dbReference>
<dbReference type="InterPro" id="IPR016181">
    <property type="entry name" value="Acyl_CoA_acyltransferase"/>
</dbReference>
<sequence length="957" mass="102342">MKLGFTGLRRIGLGRAANLLKGGHDVTTHSRTRSKAGMLVAFSRGASQRMSASVRYRMLRSMKAQRAFSAPSELDKPASLRAVDAELKGPFSIGIDVESADEGVSEAEKRGFWSRNRPRFLALAVVAVVALSVLALNRILADVNNDDLVIAIQDTSWLNIGLALLFTSLSFAALSIYDRQALALVAHKVPFSYVALTSFCAFAVGNVAGFGPLTGGTIRYRFYSPLGVSPEDVARIVGYVAAAFGFGLLFVTGLGLLMADAKLAALVGLPAIALRVTAIAILAFVGAVFVAATVGPRQVTVFARRVALPGPGALAFQLAATASDLIASAFVLWILLPADAIDFPSMLSIYAVAIGLGILSHVPGGAGVFEAVILGTLGTAVPLDGLVGALVLYRVIYYVMPLAVAVIVLTVTEVRRAAAANSALARGTVALVPPVLSAFAVMLGATLVFSGVTPASDQKLDWLQSAFPLPIVEAGHFIASILGVLMVLAGRGLVHRLDGAWWLTVVLAASSIVLAFVKGFEVGEAVLLAILLVTLLLTRNIFSRPASLIEDRLSPGWWLCVGTIIAMALAILFFVYKDVGYSHDLWWQFEFTATAPRSLRAVLGVGVTAGCAAVWLLTRAPAGRSPRPTLDEVRAAISIIDNQPLADANLVRTSDKSLLFSDNDDAFLMYRKRGRSWVALYGPIGNPAAHSELIWRFVELARRHGGRAVFYEVPGESLSVYADAGLSAFKLGEEARVGLESFDLKGSRRASIRTALNKAERDGIVFELLPVDCVGEVIDELERVSVAWLAEHAVREKAFSLGAFERGYIATQPVAVLKRQGRILAFANVMTTAQKQEATIDLMRFDPQAPNGSMEVLLARLLMHFKQEGYKWFSLGMAPLAGLSANPAAPIWHRVGRAAYDHGEAFYNFRGLRAFKNKFDPIWTARYMAVASGLSPLLAIADVTVLIGGGIRGVISK</sequence>
<feature type="transmembrane region" description="Helical" evidence="6">
    <location>
        <begin position="348"/>
        <end position="374"/>
    </location>
</feature>
<evidence type="ECO:0000256" key="6">
    <source>
        <dbReference type="SAM" id="Phobius"/>
    </source>
</evidence>
<dbReference type="PANTHER" id="PTHR34697">
    <property type="entry name" value="PHOSPHATIDYLGLYCEROL LYSYLTRANSFERASE"/>
    <property type="match status" value="1"/>
</dbReference>
<feature type="domain" description="Phosphatidylglycerol lysyltransferase C-terminal" evidence="7">
    <location>
        <begin position="646"/>
        <end position="929"/>
    </location>
</feature>
<comment type="subcellular location">
    <subcellularLocation>
        <location evidence="1">Cell membrane</location>
        <topology evidence="1">Multi-pass membrane protein</topology>
    </subcellularLocation>
</comment>
<evidence type="ECO:0000256" key="3">
    <source>
        <dbReference type="ARBA" id="ARBA00022692"/>
    </source>
</evidence>
<feature type="transmembrane region" description="Helical" evidence="6">
    <location>
        <begin position="525"/>
        <end position="542"/>
    </location>
</feature>
<feature type="transmembrane region" description="Helical" evidence="6">
    <location>
        <begin position="554"/>
        <end position="576"/>
    </location>
</feature>
<dbReference type="EMBL" id="CAKXZT010000166">
    <property type="protein sequence ID" value="CAH2408300.1"/>
    <property type="molecule type" value="Genomic_DNA"/>
</dbReference>
<evidence type="ECO:0000256" key="4">
    <source>
        <dbReference type="ARBA" id="ARBA00022989"/>
    </source>
</evidence>
<evidence type="ECO:0000256" key="2">
    <source>
        <dbReference type="ARBA" id="ARBA00022475"/>
    </source>
</evidence>
<dbReference type="PANTHER" id="PTHR34697:SF2">
    <property type="entry name" value="PHOSPHATIDYLGLYCEROL LYSYLTRANSFERASE"/>
    <property type="match status" value="1"/>
</dbReference>
<comment type="caution">
    <text evidence="8">The sequence shown here is derived from an EMBL/GenBank/DDBJ whole genome shotgun (WGS) entry which is preliminary data.</text>
</comment>
<feature type="transmembrane region" description="Helical" evidence="6">
    <location>
        <begin position="271"/>
        <end position="294"/>
    </location>
</feature>
<dbReference type="EC" id="2.3.2.3" evidence="8"/>
<dbReference type="SUPFAM" id="SSF51735">
    <property type="entry name" value="NAD(P)-binding Rossmann-fold domains"/>
    <property type="match status" value="1"/>
</dbReference>
<feature type="transmembrane region" description="Helical" evidence="6">
    <location>
        <begin position="314"/>
        <end position="336"/>
    </location>
</feature>
<name>A0ABM9EG31_9HYPH</name>
<feature type="transmembrane region" description="Helical" evidence="6">
    <location>
        <begin position="386"/>
        <end position="411"/>
    </location>
</feature>
<keyword evidence="8" id="KW-0012">Acyltransferase</keyword>
<gene>
    <name evidence="8" type="ORF">MES5069_680010</name>
</gene>
<evidence type="ECO:0000256" key="1">
    <source>
        <dbReference type="ARBA" id="ARBA00004651"/>
    </source>
</evidence>
<dbReference type="InterPro" id="IPR024320">
    <property type="entry name" value="LPG_synthase_C"/>
</dbReference>
<feature type="transmembrane region" description="Helical" evidence="6">
    <location>
        <begin position="120"/>
        <end position="140"/>
    </location>
</feature>
<organism evidence="8 9">
    <name type="scientific">Mesorhizobium escarrei</name>
    <dbReference type="NCBI Taxonomy" id="666018"/>
    <lineage>
        <taxon>Bacteria</taxon>
        <taxon>Pseudomonadati</taxon>
        <taxon>Pseudomonadota</taxon>
        <taxon>Alphaproteobacteria</taxon>
        <taxon>Hyphomicrobiales</taxon>
        <taxon>Phyllobacteriaceae</taxon>
        <taxon>Mesorhizobium</taxon>
    </lineage>
</organism>
<keyword evidence="8" id="KW-0808">Transferase</keyword>
<feature type="transmembrane region" description="Helical" evidence="6">
    <location>
        <begin position="469"/>
        <end position="488"/>
    </location>
</feature>
<dbReference type="Pfam" id="PF09924">
    <property type="entry name" value="LPG_synthase_C"/>
    <property type="match status" value="1"/>
</dbReference>
<evidence type="ECO:0000259" key="7">
    <source>
        <dbReference type="Pfam" id="PF09924"/>
    </source>
</evidence>
<keyword evidence="5 6" id="KW-0472">Membrane</keyword>
<dbReference type="InterPro" id="IPR036291">
    <property type="entry name" value="NAD(P)-bd_dom_sf"/>
</dbReference>
<evidence type="ECO:0000313" key="9">
    <source>
        <dbReference type="Proteomes" id="UP001153050"/>
    </source>
</evidence>
<accession>A0ABM9EG31</accession>